<protein>
    <submittedName>
        <fullName evidence="2">AMMECR1 domain-containing protein</fullName>
    </submittedName>
</protein>
<dbReference type="AlphaFoldDB" id="A0A497E4M5"/>
<evidence type="ECO:0000313" key="2">
    <source>
        <dbReference type="EMBL" id="RLE09233.1"/>
    </source>
</evidence>
<name>A0A497E4M5_UNCAE</name>
<dbReference type="PANTHER" id="PTHR13016:SF0">
    <property type="entry name" value="AMME SYNDROME CANDIDATE GENE 1 PROTEIN"/>
    <property type="match status" value="1"/>
</dbReference>
<evidence type="ECO:0000313" key="3">
    <source>
        <dbReference type="Proteomes" id="UP000279422"/>
    </source>
</evidence>
<dbReference type="NCBIfam" id="TIGR04335">
    <property type="entry name" value="AmmeMemoSam_A"/>
    <property type="match status" value="1"/>
</dbReference>
<gene>
    <name evidence="2" type="ORF">DRJ00_04725</name>
</gene>
<reference evidence="2 3" key="1">
    <citation type="submission" date="2018-06" db="EMBL/GenBank/DDBJ databases">
        <title>Extensive metabolic versatility and redundancy in microbially diverse, dynamic hydrothermal sediments.</title>
        <authorList>
            <person name="Dombrowski N."/>
            <person name="Teske A."/>
            <person name="Baker B.J."/>
        </authorList>
    </citation>
    <scope>NUCLEOTIDE SEQUENCE [LARGE SCALE GENOMIC DNA]</scope>
    <source>
        <strain evidence="2">B47_G16</strain>
    </source>
</reference>
<dbReference type="Gene3D" id="3.30.1490.150">
    <property type="entry name" value="Hypothetical protein ph0010, domain 2"/>
    <property type="match status" value="1"/>
</dbReference>
<dbReference type="NCBIfam" id="TIGR00296">
    <property type="entry name" value="TIGR00296 family protein"/>
    <property type="match status" value="1"/>
</dbReference>
<dbReference type="PANTHER" id="PTHR13016">
    <property type="entry name" value="AMMECR1 HOMOLOG"/>
    <property type="match status" value="1"/>
</dbReference>
<dbReference type="SUPFAM" id="SSF143447">
    <property type="entry name" value="AMMECR1-like"/>
    <property type="match status" value="1"/>
</dbReference>
<dbReference type="InterPro" id="IPR023473">
    <property type="entry name" value="AMMECR1"/>
</dbReference>
<dbReference type="PROSITE" id="PS51112">
    <property type="entry name" value="AMMECR1"/>
    <property type="match status" value="1"/>
</dbReference>
<dbReference type="Pfam" id="PF01871">
    <property type="entry name" value="AMMECR1"/>
    <property type="match status" value="1"/>
</dbReference>
<dbReference type="InterPro" id="IPR036071">
    <property type="entry name" value="AMMECR1_dom_sf"/>
</dbReference>
<organism evidence="2 3">
    <name type="scientific">Aerophobetes bacterium</name>
    <dbReference type="NCBI Taxonomy" id="2030807"/>
    <lineage>
        <taxon>Bacteria</taxon>
        <taxon>Candidatus Aerophobota</taxon>
    </lineage>
</organism>
<dbReference type="Gene3D" id="3.30.700.20">
    <property type="entry name" value="Hypothetical protein ph0010, domain 1"/>
    <property type="match status" value="1"/>
</dbReference>
<sequence>MNEKVFPVLLARKTIEAYIRQGKIISPPEDIPEAFQKKAGVFVSLHKKGRLRGCIGTYLPTQENIAQEIIKNAISAATQDPRFPPVEEDELKDLEISVDILSEPEPVHSKQELDPKKYGVIVSKGWRRGLLLPDLEGVNTVEEQLDIAKQKAGLYGVPDEELEIERFTVTRYKE</sequence>
<dbReference type="InterPro" id="IPR027485">
    <property type="entry name" value="AMMECR1_N"/>
</dbReference>
<accession>A0A497E4M5</accession>
<proteinExistence type="predicted"/>
<evidence type="ECO:0000259" key="1">
    <source>
        <dbReference type="PROSITE" id="PS51112"/>
    </source>
</evidence>
<dbReference type="InterPro" id="IPR027623">
    <property type="entry name" value="AmmeMemoSam_A"/>
</dbReference>
<comment type="caution">
    <text evidence="2">The sequence shown here is derived from an EMBL/GenBank/DDBJ whole genome shotgun (WGS) entry which is preliminary data.</text>
</comment>
<feature type="domain" description="AMMECR1" evidence="1">
    <location>
        <begin position="2"/>
        <end position="174"/>
    </location>
</feature>
<dbReference type="Proteomes" id="UP000279422">
    <property type="component" value="Unassembled WGS sequence"/>
</dbReference>
<dbReference type="InterPro" id="IPR002733">
    <property type="entry name" value="AMMECR1_domain"/>
</dbReference>
<dbReference type="EMBL" id="QMPZ01000055">
    <property type="protein sequence ID" value="RLE09233.1"/>
    <property type="molecule type" value="Genomic_DNA"/>
</dbReference>